<dbReference type="Proteomes" id="UP000476176">
    <property type="component" value="Unassembled WGS sequence"/>
</dbReference>
<evidence type="ECO:0000313" key="8">
    <source>
        <dbReference type="EMBL" id="KAE9192828.1"/>
    </source>
</evidence>
<proteinExistence type="predicted"/>
<accession>A0A6A3RUQ1</accession>
<evidence type="ECO:0000313" key="14">
    <source>
        <dbReference type="Proteomes" id="UP000440367"/>
    </source>
</evidence>
<evidence type="ECO:0000313" key="10">
    <source>
        <dbReference type="EMBL" id="KAE9334101.1"/>
    </source>
</evidence>
<dbReference type="Proteomes" id="UP000486351">
    <property type="component" value="Unassembled WGS sequence"/>
</dbReference>
<evidence type="ECO:0000313" key="11">
    <source>
        <dbReference type="Proteomes" id="UP000429523"/>
    </source>
</evidence>
<dbReference type="EMBL" id="QXGD01002153">
    <property type="protein sequence ID" value="KAE9192828.1"/>
    <property type="molecule type" value="Genomic_DNA"/>
</dbReference>
<dbReference type="EMBL" id="QXGE01000840">
    <property type="protein sequence ID" value="KAE9302663.1"/>
    <property type="molecule type" value="Genomic_DNA"/>
</dbReference>
<dbReference type="EMBL" id="QXGC01002074">
    <property type="protein sequence ID" value="KAE9191230.1"/>
    <property type="molecule type" value="Genomic_DNA"/>
</dbReference>
<dbReference type="Proteomes" id="UP000437068">
    <property type="component" value="Unassembled WGS sequence"/>
</dbReference>
<organism evidence="5 15">
    <name type="scientific">Phytophthora fragariae</name>
    <dbReference type="NCBI Taxonomy" id="53985"/>
    <lineage>
        <taxon>Eukaryota</taxon>
        <taxon>Sar</taxon>
        <taxon>Stramenopiles</taxon>
        <taxon>Oomycota</taxon>
        <taxon>Peronosporomycetes</taxon>
        <taxon>Peronosporales</taxon>
        <taxon>Peronosporaceae</taxon>
        <taxon>Phytophthora</taxon>
    </lineage>
</organism>
<evidence type="ECO:0000313" key="4">
    <source>
        <dbReference type="EMBL" id="KAE9080847.1"/>
    </source>
</evidence>
<dbReference type="Proteomes" id="UP000433483">
    <property type="component" value="Unassembled WGS sequence"/>
</dbReference>
<evidence type="ECO:0000313" key="18">
    <source>
        <dbReference type="Proteomes" id="UP000476176"/>
    </source>
</evidence>
<evidence type="ECO:0000313" key="12">
    <source>
        <dbReference type="Proteomes" id="UP000433483"/>
    </source>
</evidence>
<dbReference type="EMBL" id="QXFW01002065">
    <property type="protein sequence ID" value="KAE8982468.1"/>
    <property type="molecule type" value="Genomic_DNA"/>
</dbReference>
<dbReference type="EMBL" id="QXGB01002104">
    <property type="protein sequence ID" value="KAE9181526.1"/>
    <property type="molecule type" value="Genomic_DNA"/>
</dbReference>
<dbReference type="EMBL" id="QXGF01002102">
    <property type="protein sequence ID" value="KAE8926165.1"/>
    <property type="molecule type" value="Genomic_DNA"/>
</dbReference>
<evidence type="ECO:0000313" key="5">
    <source>
        <dbReference type="EMBL" id="KAE9104295.1"/>
    </source>
</evidence>
<protein>
    <submittedName>
        <fullName evidence="5">Uncharacterized protein</fullName>
    </submittedName>
</protein>
<evidence type="ECO:0000313" key="1">
    <source>
        <dbReference type="EMBL" id="KAE8926165.1"/>
    </source>
</evidence>
<dbReference type="OrthoDB" id="659at2759"/>
<evidence type="ECO:0000313" key="9">
    <source>
        <dbReference type="EMBL" id="KAE9302663.1"/>
    </source>
</evidence>
<evidence type="ECO:0000313" key="6">
    <source>
        <dbReference type="EMBL" id="KAE9181526.1"/>
    </source>
</evidence>
<dbReference type="EMBL" id="QXFZ01002095">
    <property type="protein sequence ID" value="KAE9080847.1"/>
    <property type="molecule type" value="Genomic_DNA"/>
</dbReference>
<evidence type="ECO:0000313" key="13">
    <source>
        <dbReference type="Proteomes" id="UP000437068"/>
    </source>
</evidence>
<gene>
    <name evidence="9" type="ORF">PF001_g13903</name>
    <name evidence="8" type="ORF">PF002_g24084</name>
    <name evidence="7" type="ORF">PF004_g21658</name>
    <name evidence="6" type="ORF">PF005_g22852</name>
    <name evidence="5" type="ORF">PF006_g21943</name>
    <name evidence="4" type="ORF">PF007_g22878</name>
    <name evidence="10" type="ORF">PF008_g14131</name>
    <name evidence="1" type="ORF">PF009_g23643</name>
    <name evidence="3" type="ORF">PF010_g22435</name>
    <name evidence="2" type="ORF">PF011_g21604</name>
</gene>
<dbReference type="Proteomes" id="UP000440732">
    <property type="component" value="Unassembled WGS sequence"/>
</dbReference>
<evidence type="ECO:0000313" key="2">
    <source>
        <dbReference type="EMBL" id="KAE8982468.1"/>
    </source>
</evidence>
<dbReference type="Proteomes" id="UP000429523">
    <property type="component" value="Unassembled WGS sequence"/>
</dbReference>
<evidence type="ECO:0000313" key="15">
    <source>
        <dbReference type="Proteomes" id="UP000440732"/>
    </source>
</evidence>
<comment type="caution">
    <text evidence="5">The sequence shown here is derived from an EMBL/GenBank/DDBJ whole genome shotgun (WGS) entry which is preliminary data.</text>
</comment>
<dbReference type="EMBL" id="QXGA01002079">
    <property type="protein sequence ID" value="KAE9104295.1"/>
    <property type="molecule type" value="Genomic_DNA"/>
</dbReference>
<evidence type="ECO:0000313" key="16">
    <source>
        <dbReference type="Proteomes" id="UP000441208"/>
    </source>
</evidence>
<keyword evidence="12" id="KW-1185">Reference proteome</keyword>
<evidence type="ECO:0000313" key="3">
    <source>
        <dbReference type="EMBL" id="KAE9080288.1"/>
    </source>
</evidence>
<dbReference type="Proteomes" id="UP000460718">
    <property type="component" value="Unassembled WGS sequence"/>
</dbReference>
<dbReference type="Proteomes" id="UP000440367">
    <property type="component" value="Unassembled WGS sequence"/>
</dbReference>
<evidence type="ECO:0000313" key="19">
    <source>
        <dbReference type="Proteomes" id="UP000486351"/>
    </source>
</evidence>
<reference evidence="11 12" key="1">
    <citation type="submission" date="2018-08" db="EMBL/GenBank/DDBJ databases">
        <title>Genomic investigation of the strawberry pathogen Phytophthora fragariae indicates pathogenicity is determined by transcriptional variation in three key races.</title>
        <authorList>
            <person name="Adams T.M."/>
            <person name="Armitage A.D."/>
            <person name="Sobczyk M.K."/>
            <person name="Bates H.J."/>
            <person name="Dunwell J.M."/>
            <person name="Nellist C.F."/>
            <person name="Harrison R.J."/>
        </authorList>
    </citation>
    <scope>NUCLEOTIDE SEQUENCE [LARGE SCALE GENOMIC DNA]</scope>
    <source>
        <strain evidence="9 13">A4</strain>
        <strain evidence="8 14">BC-1</strain>
        <strain evidence="7 18">BC-23</strain>
        <strain evidence="6 12">NOV-27</strain>
        <strain evidence="5 15">NOV-5</strain>
        <strain evidence="4 16">NOV-71</strain>
        <strain evidence="10 19">NOV-77</strain>
        <strain evidence="1 11">NOV-9</strain>
        <strain evidence="3 20">ONT-3</strain>
        <strain evidence="2 17">SCRP245</strain>
    </source>
</reference>
<evidence type="ECO:0000313" key="20">
    <source>
        <dbReference type="Proteomes" id="UP000488956"/>
    </source>
</evidence>
<dbReference type="Proteomes" id="UP000441208">
    <property type="component" value="Unassembled WGS sequence"/>
</dbReference>
<evidence type="ECO:0000313" key="17">
    <source>
        <dbReference type="Proteomes" id="UP000460718"/>
    </source>
</evidence>
<dbReference type="EMBL" id="QXFY01000862">
    <property type="protein sequence ID" value="KAE9334101.1"/>
    <property type="molecule type" value="Genomic_DNA"/>
</dbReference>
<dbReference type="Proteomes" id="UP000488956">
    <property type="component" value="Unassembled WGS sequence"/>
</dbReference>
<dbReference type="AlphaFoldDB" id="A0A6A3RUQ1"/>
<sequence length="170" mass="18536">MLVITTFPRRFPTANKRPLRLPAQVARILSSCATRDSSSSAAAVAASVKPRSFSAPSSSLLAAPLRAFSSPSGTRAVHSKVPAGQSSSFATSAARVHDEEDHHHDVYDDSFLFGERADDWFTTARNPRTDPTFPGVDRATGRLNAIKMPDLRSCSRQEMLDYLDNAWATK</sequence>
<name>A0A6A3RUQ1_9STRA</name>
<evidence type="ECO:0000313" key="7">
    <source>
        <dbReference type="EMBL" id="KAE9191230.1"/>
    </source>
</evidence>
<dbReference type="EMBL" id="QXFX01002136">
    <property type="protein sequence ID" value="KAE9080288.1"/>
    <property type="molecule type" value="Genomic_DNA"/>
</dbReference>